<dbReference type="GO" id="GO:0015774">
    <property type="term" value="P:polysaccharide transport"/>
    <property type="evidence" value="ECO:0007669"/>
    <property type="project" value="UniProtKB-KW"/>
</dbReference>
<reference evidence="13 14" key="1">
    <citation type="submission" date="2018-07" db="EMBL/GenBank/DDBJ databases">
        <title>Pseudomonas laoshanensis sp. nov., isolated from soil.</title>
        <authorList>
            <person name="Sun J."/>
            <person name="Yu L."/>
            <person name="Wang M."/>
            <person name="Zhang C."/>
        </authorList>
    </citation>
    <scope>NUCLEOTIDE SEQUENCE [LARGE SCALE GENOMIC DNA]</scope>
    <source>
        <strain evidence="13 14">Y22</strain>
    </source>
</reference>
<keyword evidence="4 11" id="KW-1003">Cell membrane</keyword>
<comment type="caution">
    <text evidence="13">The sequence shown here is derived from an EMBL/GenBank/DDBJ whole genome shotgun (WGS) entry which is preliminary data.</text>
</comment>
<dbReference type="RefSeq" id="WP_149334282.1">
    <property type="nucleotide sequence ID" value="NZ_QOVF01000009.1"/>
</dbReference>
<evidence type="ECO:0000256" key="2">
    <source>
        <dbReference type="ARBA" id="ARBA00007783"/>
    </source>
</evidence>
<dbReference type="GO" id="GO:0140359">
    <property type="term" value="F:ABC-type transporter activity"/>
    <property type="evidence" value="ECO:0007669"/>
    <property type="project" value="InterPro"/>
</dbReference>
<dbReference type="EMBL" id="QOVF01000009">
    <property type="protein sequence ID" value="KAA0690816.1"/>
    <property type="molecule type" value="Genomic_DNA"/>
</dbReference>
<keyword evidence="14" id="KW-1185">Reference proteome</keyword>
<proteinExistence type="inferred from homology"/>
<feature type="transmembrane region" description="Helical" evidence="11">
    <location>
        <begin position="37"/>
        <end position="58"/>
    </location>
</feature>
<evidence type="ECO:0000313" key="14">
    <source>
        <dbReference type="Proteomes" id="UP000463138"/>
    </source>
</evidence>
<feature type="transmembrane region" description="Helical" evidence="11">
    <location>
        <begin position="117"/>
        <end position="143"/>
    </location>
</feature>
<organism evidence="13 14">
    <name type="scientific">Halopseudomonas laoshanensis</name>
    <dbReference type="NCBI Taxonomy" id="2268758"/>
    <lineage>
        <taxon>Bacteria</taxon>
        <taxon>Pseudomonadati</taxon>
        <taxon>Pseudomonadota</taxon>
        <taxon>Gammaproteobacteria</taxon>
        <taxon>Pseudomonadales</taxon>
        <taxon>Pseudomonadaceae</taxon>
        <taxon>Halopseudomonas</taxon>
    </lineage>
</organism>
<sequence length="273" mass="30900">MRDFSISPLGLVRETWQKRRLIYNLSKREVVGRYRGSFVGIFWSFLTPILLLTVFTFVFGEIFQARWGERAQSGSLDFAVALFAGLLLFNFFSECLARAPNLIIGNANYVKKVVFPLEVLTLVTMLAALFHLVAGYIILLILMTLSSWEFSWNMLWVPIVFAPFAVMVLGLTWGLSALGVYLRDIGQLIAPILTAMMFLSPIFYPLSSVSEKFLWIYHVNPLTFVIEQVRTVMLQGAEPNWSGLGYYTVASLIIGYAGFVVFQKTRKGFADVL</sequence>
<evidence type="ECO:0000313" key="13">
    <source>
        <dbReference type="EMBL" id="KAA0690816.1"/>
    </source>
</evidence>
<keyword evidence="10 11" id="KW-0472">Membrane</keyword>
<evidence type="ECO:0000256" key="1">
    <source>
        <dbReference type="ARBA" id="ARBA00004651"/>
    </source>
</evidence>
<accession>A0A7V7GN50</accession>
<dbReference type="GO" id="GO:0015920">
    <property type="term" value="P:lipopolysaccharide transport"/>
    <property type="evidence" value="ECO:0007669"/>
    <property type="project" value="TreeGrafter"/>
</dbReference>
<keyword evidence="6 11" id="KW-0812">Transmembrane</keyword>
<gene>
    <name evidence="13" type="ORF">DT594_17490</name>
</gene>
<dbReference type="InterPro" id="IPR000412">
    <property type="entry name" value="ABC_2_transport"/>
</dbReference>
<keyword evidence="9" id="KW-0625">Polysaccharide transport</keyword>
<dbReference type="Pfam" id="PF01061">
    <property type="entry name" value="ABC2_membrane"/>
    <property type="match status" value="1"/>
</dbReference>
<keyword evidence="5" id="KW-0762">Sugar transport</keyword>
<evidence type="ECO:0000256" key="4">
    <source>
        <dbReference type="ARBA" id="ARBA00022475"/>
    </source>
</evidence>
<dbReference type="PANTHER" id="PTHR30413:SF10">
    <property type="entry name" value="CAPSULE POLYSACCHARIDE EXPORT INNER-MEMBRANE PROTEIN CTRC"/>
    <property type="match status" value="1"/>
</dbReference>
<evidence type="ECO:0000256" key="9">
    <source>
        <dbReference type="ARBA" id="ARBA00023047"/>
    </source>
</evidence>
<dbReference type="InterPro" id="IPR047817">
    <property type="entry name" value="ABC2_TM_bact-type"/>
</dbReference>
<dbReference type="OrthoDB" id="9786910at2"/>
<evidence type="ECO:0000259" key="12">
    <source>
        <dbReference type="PROSITE" id="PS51012"/>
    </source>
</evidence>
<evidence type="ECO:0000256" key="5">
    <source>
        <dbReference type="ARBA" id="ARBA00022597"/>
    </source>
</evidence>
<protein>
    <recommendedName>
        <fullName evidence="11">Transport permease protein</fullName>
    </recommendedName>
</protein>
<name>A0A7V7GN50_9GAMM</name>
<dbReference type="AlphaFoldDB" id="A0A7V7GN50"/>
<feature type="transmembrane region" description="Helical" evidence="11">
    <location>
        <begin position="188"/>
        <end position="206"/>
    </location>
</feature>
<comment type="subcellular location">
    <subcellularLocation>
        <location evidence="11">Cell inner membrane</location>
        <topology evidence="11">Multi-pass membrane protein</topology>
    </subcellularLocation>
    <subcellularLocation>
        <location evidence="1">Cell membrane</location>
        <topology evidence="1">Multi-pass membrane protein</topology>
    </subcellularLocation>
</comment>
<evidence type="ECO:0000256" key="8">
    <source>
        <dbReference type="ARBA" id="ARBA00022989"/>
    </source>
</evidence>
<comment type="similarity">
    <text evidence="2 11">Belongs to the ABC-2 integral membrane protein family.</text>
</comment>
<dbReference type="Proteomes" id="UP000463138">
    <property type="component" value="Unassembled WGS sequence"/>
</dbReference>
<evidence type="ECO:0000256" key="7">
    <source>
        <dbReference type="ARBA" id="ARBA00022903"/>
    </source>
</evidence>
<feature type="transmembrane region" description="Helical" evidence="11">
    <location>
        <begin position="78"/>
        <end position="97"/>
    </location>
</feature>
<evidence type="ECO:0000256" key="10">
    <source>
        <dbReference type="ARBA" id="ARBA00023136"/>
    </source>
</evidence>
<evidence type="ECO:0000256" key="11">
    <source>
        <dbReference type="RuleBase" id="RU361157"/>
    </source>
</evidence>
<evidence type="ECO:0000256" key="6">
    <source>
        <dbReference type="ARBA" id="ARBA00022692"/>
    </source>
</evidence>
<dbReference type="GO" id="GO:0043190">
    <property type="term" value="C:ATP-binding cassette (ABC) transporter complex"/>
    <property type="evidence" value="ECO:0007669"/>
    <property type="project" value="InterPro"/>
</dbReference>
<keyword evidence="8 11" id="KW-1133">Transmembrane helix</keyword>
<feature type="transmembrane region" description="Helical" evidence="11">
    <location>
        <begin position="155"/>
        <end position="181"/>
    </location>
</feature>
<dbReference type="InterPro" id="IPR013525">
    <property type="entry name" value="ABC2_TM"/>
</dbReference>
<dbReference type="PIRSF" id="PIRSF006648">
    <property type="entry name" value="DrrB"/>
    <property type="match status" value="1"/>
</dbReference>
<feature type="transmembrane region" description="Helical" evidence="11">
    <location>
        <begin position="244"/>
        <end position="262"/>
    </location>
</feature>
<dbReference type="PANTHER" id="PTHR30413">
    <property type="entry name" value="INNER MEMBRANE TRANSPORT PERMEASE"/>
    <property type="match status" value="1"/>
</dbReference>
<keyword evidence="7" id="KW-0972">Capsule biogenesis/degradation</keyword>
<dbReference type="PROSITE" id="PS51012">
    <property type="entry name" value="ABC_TM2"/>
    <property type="match status" value="1"/>
</dbReference>
<keyword evidence="3 11" id="KW-0813">Transport</keyword>
<evidence type="ECO:0000256" key="3">
    <source>
        <dbReference type="ARBA" id="ARBA00022448"/>
    </source>
</evidence>
<feature type="domain" description="ABC transmembrane type-2" evidence="12">
    <location>
        <begin position="39"/>
        <end position="265"/>
    </location>
</feature>